<evidence type="ECO:0000259" key="3">
    <source>
        <dbReference type="PROSITE" id="PS51229"/>
    </source>
</evidence>
<evidence type="ECO:0000313" key="4">
    <source>
        <dbReference type="WBParaSite" id="SSLN_0001871001-mRNA-1"/>
    </source>
</evidence>
<evidence type="ECO:0000256" key="2">
    <source>
        <dbReference type="RuleBase" id="RU410713"/>
    </source>
</evidence>
<feature type="domain" description="DCUN1" evidence="3">
    <location>
        <begin position="64"/>
        <end position="156"/>
    </location>
</feature>
<dbReference type="AlphaFoldDB" id="A0A183TNI1"/>
<dbReference type="SUPFAM" id="SSF46934">
    <property type="entry name" value="UBA-like"/>
    <property type="match status" value="1"/>
</dbReference>
<keyword evidence="1" id="KW-0833">Ubl conjugation pathway</keyword>
<dbReference type="InterPro" id="IPR005176">
    <property type="entry name" value="PONY_dom"/>
</dbReference>
<dbReference type="GO" id="GO:0032182">
    <property type="term" value="F:ubiquitin-like protein binding"/>
    <property type="evidence" value="ECO:0007669"/>
    <property type="project" value="TreeGrafter"/>
</dbReference>
<evidence type="ECO:0000256" key="1">
    <source>
        <dbReference type="ARBA" id="ARBA00022786"/>
    </source>
</evidence>
<dbReference type="InterPro" id="IPR009060">
    <property type="entry name" value="UBA-like_sf"/>
</dbReference>
<dbReference type="PROSITE" id="PS51229">
    <property type="entry name" value="DCUN1"/>
    <property type="match status" value="1"/>
</dbReference>
<proteinExistence type="predicted"/>
<dbReference type="PANTHER" id="PTHR12281">
    <property type="entry name" value="RP42 RELATED"/>
    <property type="match status" value="1"/>
</dbReference>
<dbReference type="Gene3D" id="1.10.8.10">
    <property type="entry name" value="DNA helicase RuvA subunit, C-terminal domain"/>
    <property type="match status" value="1"/>
</dbReference>
<organism evidence="4">
    <name type="scientific">Schistocephalus solidus</name>
    <name type="common">Tapeworm</name>
    <dbReference type="NCBI Taxonomy" id="70667"/>
    <lineage>
        <taxon>Eukaryota</taxon>
        <taxon>Metazoa</taxon>
        <taxon>Spiralia</taxon>
        <taxon>Lophotrochozoa</taxon>
        <taxon>Platyhelminthes</taxon>
        <taxon>Cestoda</taxon>
        <taxon>Eucestoda</taxon>
        <taxon>Diphyllobothriidea</taxon>
        <taxon>Diphyllobothriidae</taxon>
        <taxon>Schistocephalus</taxon>
    </lineage>
</organism>
<dbReference type="WBParaSite" id="SSLN_0001871001-mRNA-1">
    <property type="protein sequence ID" value="SSLN_0001871001-mRNA-1"/>
    <property type="gene ID" value="SSLN_0001871001"/>
</dbReference>
<protein>
    <recommendedName>
        <fullName evidence="2">Defective in cullin neddylation protein</fullName>
    </recommendedName>
</protein>
<name>A0A183TNI1_SCHSO</name>
<dbReference type="GO" id="GO:0031624">
    <property type="term" value="F:ubiquitin conjugating enzyme binding"/>
    <property type="evidence" value="ECO:0007669"/>
    <property type="project" value="TreeGrafter"/>
</dbReference>
<dbReference type="GO" id="GO:0000151">
    <property type="term" value="C:ubiquitin ligase complex"/>
    <property type="evidence" value="ECO:0007669"/>
    <property type="project" value="TreeGrafter"/>
</dbReference>
<dbReference type="CDD" id="cd14350">
    <property type="entry name" value="UBA_DCNL"/>
    <property type="match status" value="1"/>
</dbReference>
<comment type="function">
    <text evidence="2">Neddylation of cullins play an essential role in the regulation of SCF-type complexes activity.</text>
</comment>
<dbReference type="GO" id="GO:0045116">
    <property type="term" value="P:protein neddylation"/>
    <property type="evidence" value="ECO:0007669"/>
    <property type="project" value="TreeGrafter"/>
</dbReference>
<dbReference type="InterPro" id="IPR014764">
    <property type="entry name" value="DCN-prot"/>
</dbReference>
<reference evidence="4" key="1">
    <citation type="submission" date="2016-06" db="UniProtKB">
        <authorList>
            <consortium name="WormBaseParasite"/>
        </authorList>
    </citation>
    <scope>IDENTIFICATION</scope>
</reference>
<dbReference type="GO" id="GO:0097602">
    <property type="term" value="F:cullin family protein binding"/>
    <property type="evidence" value="ECO:0007669"/>
    <property type="project" value="TreeGrafter"/>
</dbReference>
<accession>A0A183TNI1</accession>
<dbReference type="Gene3D" id="1.10.238.10">
    <property type="entry name" value="EF-hand"/>
    <property type="match status" value="1"/>
</dbReference>
<sequence>LFSFPFPFSQFKPSSSQRDRIKKFQGITQSSEKCAIQCLQQNNWKIEQSIDYYYRQNSSATSGISESNIEQLFNRYRDPQYTDRILATGMERLIVNDLRLDPASRTVLVLAWKFGARTQGEFTREEFFTGMRELGQASTYFICFLEVASLGLSNYL</sequence>
<dbReference type="Pfam" id="PF14555">
    <property type="entry name" value="UBA_4"/>
    <property type="match status" value="1"/>
</dbReference>
<dbReference type="PANTHER" id="PTHR12281:SF32">
    <property type="entry name" value="DCN1-LIKE PROTEIN"/>
    <property type="match status" value="1"/>
</dbReference>